<organism evidence="3 4">
    <name type="scientific">Levilactobacillus spicheri</name>
    <dbReference type="NCBI Taxonomy" id="216463"/>
    <lineage>
        <taxon>Bacteria</taxon>
        <taxon>Bacillati</taxon>
        <taxon>Bacillota</taxon>
        <taxon>Bacilli</taxon>
        <taxon>Lactobacillales</taxon>
        <taxon>Lactobacillaceae</taxon>
        <taxon>Levilactobacillus</taxon>
    </lineage>
</organism>
<sequence length="251" mass="26821">MFDFTNKVVIVTGARTGIGLSAATLFAQAGAHVVLAGHHEPTAEAQHLVDQGFSAVSVKCDVANPADVAHMVTLTVEKFGHLDYAYNDAGIQSPVTDTADLSVKEYDHVMDTNLKGMFLSMKYELAQMRTQDTPAAIVNCSSMGGLVGIADRTAYHASKHGVLGLTKSSALEYANRNVRINAVCPGIIDTPMVARMDDTEKQEMADLMREIPMGRLAKPEEVAQVVLFLCSDAASYMVGQAVAVDGGYTVH</sequence>
<proteinExistence type="inferred from homology"/>
<dbReference type="OrthoDB" id="9805904at2"/>
<gene>
    <name evidence="3" type="ORF">VC81_02115</name>
</gene>
<dbReference type="PANTHER" id="PTHR24321:SF8">
    <property type="entry name" value="ESTRADIOL 17-BETA-DEHYDROGENASE 8-RELATED"/>
    <property type="match status" value="1"/>
</dbReference>
<comment type="similarity">
    <text evidence="1">Belongs to the short-chain dehydrogenases/reductases (SDR) family.</text>
</comment>
<dbReference type="Proteomes" id="UP000033491">
    <property type="component" value="Unassembled WGS sequence"/>
</dbReference>
<dbReference type="PANTHER" id="PTHR24321">
    <property type="entry name" value="DEHYDROGENASES, SHORT CHAIN"/>
    <property type="match status" value="1"/>
</dbReference>
<evidence type="ECO:0000256" key="2">
    <source>
        <dbReference type="ARBA" id="ARBA00023002"/>
    </source>
</evidence>
<dbReference type="PRINTS" id="PR00080">
    <property type="entry name" value="SDRFAMILY"/>
</dbReference>
<dbReference type="GO" id="GO:0016491">
    <property type="term" value="F:oxidoreductase activity"/>
    <property type="evidence" value="ECO:0007669"/>
    <property type="project" value="UniProtKB-KW"/>
</dbReference>
<dbReference type="AlphaFoldDB" id="A0A0F3RWY6"/>
<dbReference type="PRINTS" id="PR00081">
    <property type="entry name" value="GDHRDH"/>
</dbReference>
<dbReference type="PATRIC" id="fig|216463.3.peg.2230"/>
<reference evidence="3 4" key="1">
    <citation type="submission" date="2015-03" db="EMBL/GenBank/DDBJ databases">
        <authorList>
            <person name="Zheng J."/>
            <person name="Ganezle M."/>
        </authorList>
    </citation>
    <scope>NUCLEOTIDE SEQUENCE [LARGE SCALE GENOMIC DNA]</scope>
    <source>
        <strain evidence="3 4">LP38</strain>
    </source>
</reference>
<dbReference type="FunFam" id="3.40.50.720:FF:000084">
    <property type="entry name" value="Short-chain dehydrogenase reductase"/>
    <property type="match status" value="1"/>
</dbReference>
<dbReference type="SUPFAM" id="SSF51735">
    <property type="entry name" value="NAD(P)-binding Rossmann-fold domains"/>
    <property type="match status" value="1"/>
</dbReference>
<dbReference type="NCBIfam" id="NF005559">
    <property type="entry name" value="PRK07231.1"/>
    <property type="match status" value="1"/>
</dbReference>
<dbReference type="RefSeq" id="WP_045806513.1">
    <property type="nucleotide sequence ID" value="NZ_JZCR01000006.1"/>
</dbReference>
<accession>A0A0F3RWY6</accession>
<dbReference type="CDD" id="cd05233">
    <property type="entry name" value="SDR_c"/>
    <property type="match status" value="1"/>
</dbReference>
<dbReference type="InterPro" id="IPR036291">
    <property type="entry name" value="NAD(P)-bd_dom_sf"/>
</dbReference>
<dbReference type="STRING" id="216463.VC81_02115"/>
<dbReference type="InterPro" id="IPR002347">
    <property type="entry name" value="SDR_fam"/>
</dbReference>
<dbReference type="GO" id="GO:0008206">
    <property type="term" value="P:bile acid metabolic process"/>
    <property type="evidence" value="ECO:0007669"/>
    <property type="project" value="UniProtKB-ARBA"/>
</dbReference>
<evidence type="ECO:0000313" key="4">
    <source>
        <dbReference type="Proteomes" id="UP000033491"/>
    </source>
</evidence>
<keyword evidence="2" id="KW-0560">Oxidoreductase</keyword>
<dbReference type="EMBL" id="JZCR01000006">
    <property type="protein sequence ID" value="KJW13287.1"/>
    <property type="molecule type" value="Genomic_DNA"/>
</dbReference>
<dbReference type="Pfam" id="PF13561">
    <property type="entry name" value="adh_short_C2"/>
    <property type="match status" value="1"/>
</dbReference>
<name>A0A0F3RWY6_9LACO</name>
<evidence type="ECO:0000256" key="1">
    <source>
        <dbReference type="ARBA" id="ARBA00006484"/>
    </source>
</evidence>
<comment type="caution">
    <text evidence="3">The sequence shown here is derived from an EMBL/GenBank/DDBJ whole genome shotgun (WGS) entry which is preliminary data.</text>
</comment>
<protein>
    <submittedName>
        <fullName evidence="3">Oxidoreductase</fullName>
    </submittedName>
</protein>
<evidence type="ECO:0000313" key="3">
    <source>
        <dbReference type="EMBL" id="KJW13287.1"/>
    </source>
</evidence>
<dbReference type="Gene3D" id="3.40.50.720">
    <property type="entry name" value="NAD(P)-binding Rossmann-like Domain"/>
    <property type="match status" value="1"/>
</dbReference>